<dbReference type="EMBL" id="LR797260">
    <property type="protein sequence ID" value="CAB4197797.1"/>
    <property type="molecule type" value="Genomic_DNA"/>
</dbReference>
<accession>A0A6J5RTZ9</accession>
<proteinExistence type="predicted"/>
<protein>
    <submittedName>
        <fullName evidence="1">Phage_P_loop, phage nucleotide-binding protein</fullName>
    </submittedName>
</protein>
<name>A0A6J5RTZ9_9CAUD</name>
<gene>
    <name evidence="1" type="ORF">UFOVP1313_32</name>
</gene>
<dbReference type="SUPFAM" id="SSF52540">
    <property type="entry name" value="P-loop containing nucleoside triphosphate hydrolases"/>
    <property type="match status" value="1"/>
</dbReference>
<dbReference type="Pfam" id="PF13479">
    <property type="entry name" value="AAA_24"/>
    <property type="match status" value="1"/>
</dbReference>
<evidence type="ECO:0000313" key="1">
    <source>
        <dbReference type="EMBL" id="CAB4197797.1"/>
    </source>
</evidence>
<dbReference type="InterPro" id="IPR027417">
    <property type="entry name" value="P-loop_NTPase"/>
</dbReference>
<sequence length="237" mass="25893">MALKVIDKPTESVTMNVVLYGPPKTGKTIAAASSPKQVLYVNCDLPNATRLAHKMNDGITEVQFEGLQTLIDVVVELKNSDTYKTVVVDPIGELYRRLLDEASNNAIRPTLPQRGDVAVHIERFCRAICELDVNAIIVAHEIADKDESLGSMVYLPFCGTSNPKLAQKLMGMVDVVGYTGVVENEDGTKQFVAQLHPAGGRRGGDRFDVLGDVRTTDLSEWYSLIDETNAAEAAEQE</sequence>
<organism evidence="1">
    <name type="scientific">uncultured Caudovirales phage</name>
    <dbReference type="NCBI Taxonomy" id="2100421"/>
    <lineage>
        <taxon>Viruses</taxon>
        <taxon>Duplodnaviria</taxon>
        <taxon>Heunggongvirae</taxon>
        <taxon>Uroviricota</taxon>
        <taxon>Caudoviricetes</taxon>
        <taxon>Peduoviridae</taxon>
        <taxon>Maltschvirus</taxon>
        <taxon>Maltschvirus maltsch</taxon>
    </lineage>
</organism>
<reference evidence="1" key="1">
    <citation type="submission" date="2020-05" db="EMBL/GenBank/DDBJ databases">
        <authorList>
            <person name="Chiriac C."/>
            <person name="Salcher M."/>
            <person name="Ghai R."/>
            <person name="Kavagutti S V."/>
        </authorList>
    </citation>
    <scope>NUCLEOTIDE SEQUENCE</scope>
</reference>